<evidence type="ECO:0000313" key="2">
    <source>
        <dbReference type="EMBL" id="RIB00958.1"/>
    </source>
</evidence>
<accession>A0A397TVN9</accession>
<sequence>MRKNKTKRHRLTEFIEVLKEKSNEYNHFAICNACKEAKGQDYTYSNKFVNTKRLVKSHLKNCTYFKNEKEEDEAKRILDNTDSEKSKNKKKRQREYDSDEEFSTGSNIEVEQTHKGH</sequence>
<evidence type="ECO:0000313" key="3">
    <source>
        <dbReference type="Proteomes" id="UP000266673"/>
    </source>
</evidence>
<keyword evidence="3" id="KW-1185">Reference proteome</keyword>
<comment type="caution">
    <text evidence="2">The sequence shown here is derived from an EMBL/GenBank/DDBJ whole genome shotgun (WGS) entry which is preliminary data.</text>
</comment>
<gene>
    <name evidence="2" type="ORF">C2G38_2232276</name>
</gene>
<reference evidence="2" key="1">
    <citation type="submission" date="2018-06" db="EMBL/GenBank/DDBJ databases">
        <title>Comparative genomics reveals the genomic features of Rhizophagus irregularis, R. cerebriforme, R. diaphanum and Gigaspora rosea, and their symbiotic lifestyle signature.</title>
        <authorList>
            <person name="Morin E."/>
            <person name="San Clemente H."/>
            <person name="Chen E.C.H."/>
            <person name="De La Providencia I."/>
            <person name="Hainaut M."/>
            <person name="Kuo A."/>
            <person name="Kohler A."/>
            <person name="Murat C."/>
            <person name="Tang N."/>
            <person name="Roy S."/>
            <person name="Loubradou J."/>
            <person name="Henrissat B."/>
            <person name="Grigoriev I.V."/>
            <person name="Corradi N."/>
            <person name="Roux C."/>
            <person name="Martin F.M."/>
        </authorList>
    </citation>
    <scope>NUCLEOTIDE SEQUENCE [LARGE SCALE GENOMIC DNA]</scope>
    <source>
        <strain evidence="2">DAOM 194757</strain>
    </source>
</reference>
<evidence type="ECO:0000256" key="1">
    <source>
        <dbReference type="SAM" id="MobiDB-lite"/>
    </source>
</evidence>
<name>A0A397TVN9_9GLOM</name>
<feature type="compositionally biased region" description="Basic and acidic residues" evidence="1">
    <location>
        <begin position="69"/>
        <end position="86"/>
    </location>
</feature>
<dbReference type="AlphaFoldDB" id="A0A397TVN9"/>
<organism evidence="2 3">
    <name type="scientific">Gigaspora rosea</name>
    <dbReference type="NCBI Taxonomy" id="44941"/>
    <lineage>
        <taxon>Eukaryota</taxon>
        <taxon>Fungi</taxon>
        <taxon>Fungi incertae sedis</taxon>
        <taxon>Mucoromycota</taxon>
        <taxon>Glomeromycotina</taxon>
        <taxon>Glomeromycetes</taxon>
        <taxon>Diversisporales</taxon>
        <taxon>Gigasporaceae</taxon>
        <taxon>Gigaspora</taxon>
    </lineage>
</organism>
<protein>
    <submittedName>
        <fullName evidence="2">Uncharacterized protein</fullName>
    </submittedName>
</protein>
<dbReference type="Proteomes" id="UP000266673">
    <property type="component" value="Unassembled WGS sequence"/>
</dbReference>
<dbReference type="EMBL" id="QKWP01003428">
    <property type="protein sequence ID" value="RIB00958.1"/>
    <property type="molecule type" value="Genomic_DNA"/>
</dbReference>
<dbReference type="OrthoDB" id="2437881at2759"/>
<feature type="region of interest" description="Disordered" evidence="1">
    <location>
        <begin position="69"/>
        <end position="117"/>
    </location>
</feature>
<proteinExistence type="predicted"/>